<keyword evidence="1 2" id="KW-0732">Signal</keyword>
<organism evidence="4 5">
    <name type="scientific">Arenicella xantha</name>
    <dbReference type="NCBI Taxonomy" id="644221"/>
    <lineage>
        <taxon>Bacteria</taxon>
        <taxon>Pseudomonadati</taxon>
        <taxon>Pseudomonadota</taxon>
        <taxon>Gammaproteobacteria</taxon>
        <taxon>Arenicellales</taxon>
        <taxon>Arenicellaceae</taxon>
        <taxon>Arenicella</taxon>
    </lineage>
</organism>
<comment type="caution">
    <text evidence="4">The sequence shown here is derived from an EMBL/GenBank/DDBJ whole genome shotgun (WGS) entry which is preliminary data.</text>
</comment>
<dbReference type="Pfam" id="PF13505">
    <property type="entry name" value="OMP_b-brl"/>
    <property type="match status" value="1"/>
</dbReference>
<dbReference type="EMBL" id="QNRT01000002">
    <property type="protein sequence ID" value="RBP50638.1"/>
    <property type="molecule type" value="Genomic_DNA"/>
</dbReference>
<reference evidence="4 5" key="1">
    <citation type="submission" date="2018-06" db="EMBL/GenBank/DDBJ databases">
        <title>Genomic Encyclopedia of Type Strains, Phase IV (KMG-IV): sequencing the most valuable type-strain genomes for metagenomic binning, comparative biology and taxonomic classification.</title>
        <authorList>
            <person name="Goeker M."/>
        </authorList>
    </citation>
    <scope>NUCLEOTIDE SEQUENCE [LARGE SCALE GENOMIC DNA]</scope>
    <source>
        <strain evidence="4 5">DSM 24032</strain>
    </source>
</reference>
<dbReference type="SUPFAM" id="SSF56925">
    <property type="entry name" value="OMPA-like"/>
    <property type="match status" value="1"/>
</dbReference>
<evidence type="ECO:0000313" key="5">
    <source>
        <dbReference type="Proteomes" id="UP000253083"/>
    </source>
</evidence>
<evidence type="ECO:0000259" key="3">
    <source>
        <dbReference type="Pfam" id="PF13505"/>
    </source>
</evidence>
<proteinExistence type="predicted"/>
<sequence>MTIRQLLTIASLSAGLIAPTVSMADDTGPYIAASVNRASANFEDIRDIDFDDSDNAFGLRAGYMFTDLIGVEVAYLDLGEFSAPGDGPNNAIELDADGYSAALVLNLSVVDQLDLYVKAGAFRVNANADSFIAGQRLRFDDEATEPFAAFGAEWDLGTLNLFAEYSVVDTDISDLSVDIASAGVKLEF</sequence>
<dbReference type="AlphaFoldDB" id="A0A395JLV3"/>
<dbReference type="RefSeq" id="WP_113953483.1">
    <property type="nucleotide sequence ID" value="NZ_QNRT01000002.1"/>
</dbReference>
<dbReference type="Proteomes" id="UP000253083">
    <property type="component" value="Unassembled WGS sequence"/>
</dbReference>
<protein>
    <submittedName>
        <fullName evidence="4">Outer membrane protein with beta-barrel domain</fullName>
    </submittedName>
</protein>
<dbReference type="Gene3D" id="2.40.160.20">
    <property type="match status" value="1"/>
</dbReference>
<dbReference type="InterPro" id="IPR027385">
    <property type="entry name" value="Beta-barrel_OMP"/>
</dbReference>
<evidence type="ECO:0000313" key="4">
    <source>
        <dbReference type="EMBL" id="RBP50638.1"/>
    </source>
</evidence>
<dbReference type="InParanoid" id="A0A395JLV3"/>
<name>A0A395JLV3_9GAMM</name>
<feature type="chain" id="PRO_5017445202" evidence="2">
    <location>
        <begin position="25"/>
        <end position="188"/>
    </location>
</feature>
<feature type="signal peptide" evidence="2">
    <location>
        <begin position="1"/>
        <end position="24"/>
    </location>
</feature>
<dbReference type="InterPro" id="IPR011250">
    <property type="entry name" value="OMP/PagP_B-barrel"/>
</dbReference>
<evidence type="ECO:0000256" key="1">
    <source>
        <dbReference type="ARBA" id="ARBA00022729"/>
    </source>
</evidence>
<dbReference type="OrthoDB" id="5786186at2"/>
<keyword evidence="5" id="KW-1185">Reference proteome</keyword>
<feature type="domain" description="Outer membrane protein beta-barrel" evidence="3">
    <location>
        <begin position="9"/>
        <end position="188"/>
    </location>
</feature>
<gene>
    <name evidence="4" type="ORF">DFR28_10249</name>
</gene>
<evidence type="ECO:0000256" key="2">
    <source>
        <dbReference type="SAM" id="SignalP"/>
    </source>
</evidence>
<accession>A0A395JLV3</accession>